<dbReference type="NCBIfam" id="NF002328">
    <property type="entry name" value="PRK01286.1-3"/>
    <property type="match status" value="1"/>
</dbReference>
<name>A0A285SB87_9HYPH</name>
<evidence type="ECO:0000256" key="1">
    <source>
        <dbReference type="ARBA" id="ARBA00022801"/>
    </source>
</evidence>
<dbReference type="HAMAP" id="MF_01212">
    <property type="entry name" value="dGTPase_type2"/>
    <property type="match status" value="1"/>
</dbReference>
<dbReference type="STRING" id="538381.GCA_001696535_00389"/>
<dbReference type="InterPro" id="IPR050135">
    <property type="entry name" value="dGTPase-like"/>
</dbReference>
<keyword evidence="1 2" id="KW-0378">Hydrolase</keyword>
<dbReference type="Pfam" id="PF13286">
    <property type="entry name" value="HD_assoc"/>
    <property type="match status" value="1"/>
</dbReference>
<feature type="region of interest" description="Disordered" evidence="3">
    <location>
        <begin position="1"/>
        <end position="38"/>
    </location>
</feature>
<dbReference type="GO" id="GO:0008832">
    <property type="term" value="F:dGTPase activity"/>
    <property type="evidence" value="ECO:0007669"/>
    <property type="project" value="TreeGrafter"/>
</dbReference>
<dbReference type="Pfam" id="PF01966">
    <property type="entry name" value="HD"/>
    <property type="match status" value="1"/>
</dbReference>
<comment type="similarity">
    <text evidence="2">Belongs to the dGTPase family. Type 2 subfamily.</text>
</comment>
<reference evidence="5 6" key="1">
    <citation type="submission" date="2017-08" db="EMBL/GenBank/DDBJ databases">
        <authorList>
            <person name="de Groot N.N."/>
        </authorList>
    </citation>
    <scope>NUCLEOTIDE SEQUENCE [LARGE SCALE GENOMIC DNA]</scope>
    <source>
        <strain evidence="5 6">USBA 352</strain>
    </source>
</reference>
<evidence type="ECO:0000259" key="4">
    <source>
        <dbReference type="PROSITE" id="PS51831"/>
    </source>
</evidence>
<dbReference type="InterPro" id="IPR006674">
    <property type="entry name" value="HD_domain"/>
</dbReference>
<dbReference type="AlphaFoldDB" id="A0A285SB87"/>
<dbReference type="GO" id="GO:0006203">
    <property type="term" value="P:dGTP catabolic process"/>
    <property type="evidence" value="ECO:0007669"/>
    <property type="project" value="TreeGrafter"/>
</dbReference>
<dbReference type="NCBIfam" id="TIGR01353">
    <property type="entry name" value="dGTP_triPase"/>
    <property type="match status" value="1"/>
</dbReference>
<dbReference type="InterPro" id="IPR006261">
    <property type="entry name" value="dGTPase"/>
</dbReference>
<evidence type="ECO:0000313" key="5">
    <source>
        <dbReference type="EMBL" id="SOC02935.1"/>
    </source>
</evidence>
<dbReference type="CDD" id="cd00077">
    <property type="entry name" value="HDc"/>
    <property type="match status" value="1"/>
</dbReference>
<feature type="domain" description="HD" evidence="4">
    <location>
        <begin position="72"/>
        <end position="220"/>
    </location>
</feature>
<dbReference type="Gene3D" id="1.10.3210.10">
    <property type="entry name" value="Hypothetical protein af1432"/>
    <property type="match status" value="1"/>
</dbReference>
<evidence type="ECO:0000256" key="3">
    <source>
        <dbReference type="SAM" id="MobiDB-lite"/>
    </source>
</evidence>
<keyword evidence="6" id="KW-1185">Reference proteome</keyword>
<gene>
    <name evidence="5" type="ORF">SAMN05421512_1044</name>
</gene>
<protein>
    <recommendedName>
        <fullName evidence="2">Deoxyguanosinetriphosphate triphosphohydrolase-like protein</fullName>
    </recommendedName>
</protein>
<sequence length="405" mass="45721">MTAPLGYGAQPRAPYATDPDKSVGRLVPEPESPTRTPFQRDRDRIIHSTAFRRLKHKTQVFVYHEGDHFRTRLTHTIEVSQIARSLARALRLDEDLAECLALAHDLGHTPFGHEGEDVMDVCMAPHGGFDHNAQSLRIVTLLERRYAEFDGLNLSWETLEGLVKHNGPLTDADGTPLGKFAKTGLPFAIRQHALKQDLRLDTWPSAEAQAAAIADDIAYDAHDLDDGLRAGLLSLDQLCEVPFFADILAEVDARYPGLEEPRRIHEIVRRSITRMVEDVIGEAVRRLERLAPQSVEDIRRAGEPVVTFSPAMTAREKEVKSFLFANLYRHESVLAVRREVAAVVRELFAAYMEDPGKMPEEWRRGLDEADVDRRARRVCDFIAGMTDRFAIEEHARLFDHTPDLG</sequence>
<dbReference type="PROSITE" id="PS51831">
    <property type="entry name" value="HD"/>
    <property type="match status" value="1"/>
</dbReference>
<dbReference type="SMART" id="SM00471">
    <property type="entry name" value="HDc"/>
    <property type="match status" value="1"/>
</dbReference>
<dbReference type="SUPFAM" id="SSF109604">
    <property type="entry name" value="HD-domain/PDEase-like"/>
    <property type="match status" value="1"/>
</dbReference>
<dbReference type="PANTHER" id="PTHR11373">
    <property type="entry name" value="DEOXYNUCLEOSIDE TRIPHOSPHATE TRIPHOSPHOHYDROLASE"/>
    <property type="match status" value="1"/>
</dbReference>
<dbReference type="NCBIfam" id="NF002326">
    <property type="entry name" value="PRK01286.1-1"/>
    <property type="match status" value="1"/>
</dbReference>
<organism evidence="5 6">
    <name type="scientific">Stappia indica</name>
    <dbReference type="NCBI Taxonomy" id="538381"/>
    <lineage>
        <taxon>Bacteria</taxon>
        <taxon>Pseudomonadati</taxon>
        <taxon>Pseudomonadota</taxon>
        <taxon>Alphaproteobacteria</taxon>
        <taxon>Hyphomicrobiales</taxon>
        <taxon>Stappiaceae</taxon>
        <taxon>Stappia</taxon>
    </lineage>
</organism>
<dbReference type="PANTHER" id="PTHR11373:SF43">
    <property type="entry name" value="DEOXYGUANOSINETRIPHOSPHATE TRIPHOSPHOHYDROLASE-LIKE PROTEIN"/>
    <property type="match status" value="1"/>
</dbReference>
<dbReference type="InterPro" id="IPR026875">
    <property type="entry name" value="PHydrolase_assoc_dom"/>
</dbReference>
<dbReference type="InterPro" id="IPR023023">
    <property type="entry name" value="dNTPase_2"/>
</dbReference>
<dbReference type="InterPro" id="IPR003607">
    <property type="entry name" value="HD/PDEase_dom"/>
</dbReference>
<dbReference type="RefSeq" id="WP_097174501.1">
    <property type="nucleotide sequence ID" value="NZ_OBML01000004.1"/>
</dbReference>
<dbReference type="Proteomes" id="UP000219331">
    <property type="component" value="Unassembled WGS sequence"/>
</dbReference>
<dbReference type="EMBL" id="OBML01000004">
    <property type="protein sequence ID" value="SOC02935.1"/>
    <property type="molecule type" value="Genomic_DNA"/>
</dbReference>
<evidence type="ECO:0000256" key="2">
    <source>
        <dbReference type="HAMAP-Rule" id="MF_01212"/>
    </source>
</evidence>
<accession>A0A285SB87</accession>
<evidence type="ECO:0000313" key="6">
    <source>
        <dbReference type="Proteomes" id="UP000219331"/>
    </source>
</evidence>
<dbReference type="OrthoDB" id="9803619at2"/>
<proteinExistence type="inferred from homology"/>